<dbReference type="InterPro" id="IPR000095">
    <property type="entry name" value="CRIB_dom"/>
</dbReference>
<feature type="compositionally biased region" description="Polar residues" evidence="1">
    <location>
        <begin position="237"/>
        <end position="251"/>
    </location>
</feature>
<dbReference type="SMART" id="SM00285">
    <property type="entry name" value="PBD"/>
    <property type="match status" value="1"/>
</dbReference>
<dbReference type="Proteomes" id="UP000008549">
    <property type="component" value="Unassembled WGS sequence"/>
</dbReference>
<proteinExistence type="predicted"/>
<accession>A8WTH3</accession>
<evidence type="ECO:0000313" key="4">
    <source>
        <dbReference type="Proteomes" id="UP000008549"/>
    </source>
</evidence>
<feature type="compositionally biased region" description="Pro residues" evidence="1">
    <location>
        <begin position="225"/>
        <end position="234"/>
    </location>
</feature>
<feature type="non-terminal residue" evidence="3">
    <location>
        <position position="317"/>
    </location>
</feature>
<feature type="non-terminal residue" evidence="3">
    <location>
        <position position="1"/>
    </location>
</feature>
<name>A8WTH3_CAEBR</name>
<dbReference type="HOGENOM" id="CLU_076180_0_0_1"/>
<evidence type="ECO:0000256" key="1">
    <source>
        <dbReference type="SAM" id="MobiDB-lite"/>
    </source>
</evidence>
<dbReference type="Gene3D" id="3.90.810.10">
    <property type="entry name" value="CRIB domain"/>
    <property type="match status" value="1"/>
</dbReference>
<dbReference type="CTD" id="8572555"/>
<evidence type="ECO:0000313" key="5">
    <source>
        <dbReference type="WormBase" id="CBG02801a"/>
    </source>
</evidence>
<dbReference type="STRING" id="6238.A8WTH3"/>
<feature type="compositionally biased region" description="Pro residues" evidence="1">
    <location>
        <begin position="259"/>
        <end position="268"/>
    </location>
</feature>
<dbReference type="RefSeq" id="XP_002631041.1">
    <property type="nucleotide sequence ID" value="XM_002630995.1"/>
</dbReference>
<dbReference type="WormBase" id="CBG02801a">
    <property type="protein sequence ID" value="CBP48117"/>
    <property type="gene ID" value="WBGene00025783"/>
    <property type="gene designation" value="Cbr-max-2"/>
</dbReference>
<dbReference type="PROSITE" id="PS50108">
    <property type="entry name" value="CRIB"/>
    <property type="match status" value="1"/>
</dbReference>
<evidence type="ECO:0000259" key="2">
    <source>
        <dbReference type="PROSITE" id="PS50108"/>
    </source>
</evidence>
<feature type="region of interest" description="Disordered" evidence="1">
    <location>
        <begin position="153"/>
        <end position="268"/>
    </location>
</feature>
<dbReference type="GeneID" id="8572555"/>
<protein>
    <submittedName>
        <fullName evidence="3">Protein CBG02801</fullName>
    </submittedName>
</protein>
<dbReference type="EMBL" id="HE601438">
    <property type="protein sequence ID" value="CAP23785.1"/>
    <property type="molecule type" value="Genomic_DNA"/>
</dbReference>
<reference evidence="3 4" key="2">
    <citation type="journal article" date="2011" name="PLoS Genet.">
        <title>Caenorhabditis briggsae recombinant inbred line genotypes reveal inter-strain incompatibility and the evolution of recombination.</title>
        <authorList>
            <person name="Ross J.A."/>
            <person name="Koboldt D.C."/>
            <person name="Staisch J.E."/>
            <person name="Chamberlin H.M."/>
            <person name="Gupta B.P."/>
            <person name="Miller R.D."/>
            <person name="Baird S.E."/>
            <person name="Haag E.S."/>
        </authorList>
    </citation>
    <scope>NUCLEOTIDE SEQUENCE [LARGE SCALE GENOMIC DNA]</scope>
    <source>
        <strain evidence="3 4">AF16</strain>
    </source>
</reference>
<dbReference type="Pfam" id="PF00786">
    <property type="entry name" value="PBD"/>
    <property type="match status" value="1"/>
</dbReference>
<sequence>LPLTSGSDNRRSHLLLTMSTARSSKVRIRNFIGRIFSPSEKDKDNDEMKPSSSAMDISQPYNTVHRVHVGYDGQKFSGLPQPWMDILLRDISLADQKSNPNAVVTALKFYAQSMKENEKTKFMTTNSVFTNSDDDDVDVQLTGQVTEHLRNLQCTNGSSSTPSTSSSSARPLTNGNSTFSSSSTDASLSLSERNNVPSPAPVPTSESAPQLKSFTGEAPKLHPRSPFPTQPPVLPQRSKTSTPITTHSNANGAPVPGSKGPPVPPKPSSFPAPHSFIITSSSTVSRSSVSTVLYQVLLFCPFLRFSSCCALLSPSFG</sequence>
<dbReference type="InParanoid" id="A8WTH3"/>
<dbReference type="KEGG" id="cbr:CBG_02801"/>
<dbReference type="AlphaFoldDB" id="A8WTH3"/>
<keyword evidence="4" id="KW-1185">Reference proteome</keyword>
<feature type="domain" description="CRIB" evidence="2">
    <location>
        <begin position="57"/>
        <end position="70"/>
    </location>
</feature>
<feature type="compositionally biased region" description="Low complexity" evidence="1">
    <location>
        <begin position="158"/>
        <end position="168"/>
    </location>
</feature>
<dbReference type="InterPro" id="IPR036936">
    <property type="entry name" value="CRIB_dom_sf"/>
</dbReference>
<reference evidence="3 4" key="1">
    <citation type="journal article" date="2003" name="PLoS Biol.">
        <title>The genome sequence of Caenorhabditis briggsae: a platform for comparative genomics.</title>
        <authorList>
            <person name="Stein L.D."/>
            <person name="Bao Z."/>
            <person name="Blasiar D."/>
            <person name="Blumenthal T."/>
            <person name="Brent M.R."/>
            <person name="Chen N."/>
            <person name="Chinwalla A."/>
            <person name="Clarke L."/>
            <person name="Clee C."/>
            <person name="Coghlan A."/>
            <person name="Coulson A."/>
            <person name="D'Eustachio P."/>
            <person name="Fitch D.H."/>
            <person name="Fulton L.A."/>
            <person name="Fulton R.E."/>
            <person name="Griffiths-Jones S."/>
            <person name="Harris T.W."/>
            <person name="Hillier L.W."/>
            <person name="Kamath R."/>
            <person name="Kuwabara P.E."/>
            <person name="Mardis E.R."/>
            <person name="Marra M.A."/>
            <person name="Miner T.L."/>
            <person name="Minx P."/>
            <person name="Mullikin J.C."/>
            <person name="Plumb R.W."/>
            <person name="Rogers J."/>
            <person name="Schein J.E."/>
            <person name="Sohrmann M."/>
            <person name="Spieth J."/>
            <person name="Stajich J.E."/>
            <person name="Wei C."/>
            <person name="Willey D."/>
            <person name="Wilson R.K."/>
            <person name="Durbin R."/>
            <person name="Waterston R.H."/>
        </authorList>
    </citation>
    <scope>NUCLEOTIDE SEQUENCE [LARGE SCALE GENOMIC DNA]</scope>
    <source>
        <strain evidence="3 4">AF16</strain>
    </source>
</reference>
<gene>
    <name evidence="5" type="primary">max-2</name>
    <name evidence="3 5" type="ORF">CBG02801</name>
    <name evidence="3" type="ORF">CBG_02801</name>
</gene>
<feature type="compositionally biased region" description="Low complexity" evidence="1">
    <location>
        <begin position="177"/>
        <end position="191"/>
    </location>
</feature>
<evidence type="ECO:0000313" key="3">
    <source>
        <dbReference type="EMBL" id="CAP23785.1"/>
    </source>
</evidence>
<dbReference type="eggNOG" id="KOG0578">
    <property type="taxonomic scope" value="Eukaryota"/>
</dbReference>
<feature type="compositionally biased region" description="Polar residues" evidence="1">
    <location>
        <begin position="204"/>
        <end position="213"/>
    </location>
</feature>
<organism evidence="3 4">
    <name type="scientific">Caenorhabditis briggsae</name>
    <dbReference type="NCBI Taxonomy" id="6238"/>
    <lineage>
        <taxon>Eukaryota</taxon>
        <taxon>Metazoa</taxon>
        <taxon>Ecdysozoa</taxon>
        <taxon>Nematoda</taxon>
        <taxon>Chromadorea</taxon>
        <taxon>Rhabditida</taxon>
        <taxon>Rhabditina</taxon>
        <taxon>Rhabditomorpha</taxon>
        <taxon>Rhabditoidea</taxon>
        <taxon>Rhabditidae</taxon>
        <taxon>Peloderinae</taxon>
        <taxon>Caenorhabditis</taxon>
    </lineage>
</organism>